<dbReference type="EMBL" id="JQGC01000003">
    <property type="protein sequence ID" value="KFL32282.1"/>
    <property type="molecule type" value="Genomic_DNA"/>
</dbReference>
<evidence type="ECO:0000313" key="3">
    <source>
        <dbReference type="EMBL" id="KFL32282.1"/>
    </source>
</evidence>
<sequence length="141" mass="15568">MRHRSRLLCNTSGGAAVEFAILAPVYLMMLCGMLAYGLYFGAAHSLQQLAADAARISIAGLDSAERDTLVGSYLDRHAGDYMLLDRQYLTYAIGDDPGDPTQYRVALRYDAVELPIWNLYPPLPMPSRYMVYGATIRQGGL</sequence>
<reference evidence="3 4" key="1">
    <citation type="submission" date="2014-08" db="EMBL/GenBank/DDBJ databases">
        <authorList>
            <person name="Hassan Y.I."/>
            <person name="Lepp D."/>
            <person name="Zhou T."/>
        </authorList>
    </citation>
    <scope>NUCLEOTIDE SEQUENCE [LARGE SCALE GENOMIC DNA]</scope>
    <source>
        <strain evidence="3 4">IFO13584</strain>
    </source>
</reference>
<dbReference type="STRING" id="46914.JP75_04825"/>
<dbReference type="Pfam" id="PF07811">
    <property type="entry name" value="TadE"/>
    <property type="match status" value="1"/>
</dbReference>
<feature type="domain" description="TadE-like" evidence="2">
    <location>
        <begin position="13"/>
        <end position="55"/>
    </location>
</feature>
<proteinExistence type="predicted"/>
<comment type="caution">
    <text evidence="3">The sequence shown here is derived from an EMBL/GenBank/DDBJ whole genome shotgun (WGS) entry which is preliminary data.</text>
</comment>
<protein>
    <recommendedName>
        <fullName evidence="2">TadE-like domain-containing protein</fullName>
    </recommendedName>
</protein>
<keyword evidence="1" id="KW-0812">Transmembrane</keyword>
<evidence type="ECO:0000313" key="4">
    <source>
        <dbReference type="Proteomes" id="UP000028981"/>
    </source>
</evidence>
<organism evidence="3 4">
    <name type="scientific">Devosia riboflavina</name>
    <dbReference type="NCBI Taxonomy" id="46914"/>
    <lineage>
        <taxon>Bacteria</taxon>
        <taxon>Pseudomonadati</taxon>
        <taxon>Pseudomonadota</taxon>
        <taxon>Alphaproteobacteria</taxon>
        <taxon>Hyphomicrobiales</taxon>
        <taxon>Devosiaceae</taxon>
        <taxon>Devosia</taxon>
    </lineage>
</organism>
<evidence type="ECO:0000259" key="2">
    <source>
        <dbReference type="Pfam" id="PF07811"/>
    </source>
</evidence>
<name>A0A087M5X9_9HYPH</name>
<keyword evidence="1" id="KW-1133">Transmembrane helix</keyword>
<keyword evidence="1" id="KW-0472">Membrane</keyword>
<dbReference type="InterPro" id="IPR012495">
    <property type="entry name" value="TadE-like_dom"/>
</dbReference>
<dbReference type="Proteomes" id="UP000028981">
    <property type="component" value="Unassembled WGS sequence"/>
</dbReference>
<accession>A0A087M5X9</accession>
<feature type="transmembrane region" description="Helical" evidence="1">
    <location>
        <begin position="20"/>
        <end position="39"/>
    </location>
</feature>
<dbReference type="AlphaFoldDB" id="A0A087M5X9"/>
<evidence type="ECO:0000256" key="1">
    <source>
        <dbReference type="SAM" id="Phobius"/>
    </source>
</evidence>
<gene>
    <name evidence="3" type="ORF">JP75_04825</name>
</gene>
<keyword evidence="4" id="KW-1185">Reference proteome</keyword>